<evidence type="ECO:0000313" key="16">
    <source>
        <dbReference type="EMBL" id="SHI38674.1"/>
    </source>
</evidence>
<dbReference type="STRING" id="1178825.SAMN05216261_0560"/>
<dbReference type="GO" id="GO:0016020">
    <property type="term" value="C:membrane"/>
    <property type="evidence" value="ECO:0007669"/>
    <property type="project" value="UniProtKB-SubCell"/>
</dbReference>
<dbReference type="SMART" id="SM00388">
    <property type="entry name" value="HisKA"/>
    <property type="match status" value="1"/>
</dbReference>
<comment type="subcellular location">
    <subcellularLocation>
        <location evidence="2">Membrane</location>
    </subcellularLocation>
</comment>
<dbReference type="eggNOG" id="COG3452">
    <property type="taxonomic scope" value="Bacteria"/>
</dbReference>
<dbReference type="Gene3D" id="3.30.450.20">
    <property type="entry name" value="PAS domain"/>
    <property type="match status" value="1"/>
</dbReference>
<dbReference type="InterPro" id="IPR003594">
    <property type="entry name" value="HATPase_dom"/>
</dbReference>
<dbReference type="SUPFAM" id="SSF47384">
    <property type="entry name" value="Homodimeric domain of signal transducing histidine kinase"/>
    <property type="match status" value="1"/>
</dbReference>
<dbReference type="GO" id="GO:0000155">
    <property type="term" value="F:phosphorelay sensor kinase activity"/>
    <property type="evidence" value="ECO:0007669"/>
    <property type="project" value="InterPro"/>
</dbReference>
<evidence type="ECO:0000256" key="9">
    <source>
        <dbReference type="ARBA" id="ARBA00023012"/>
    </source>
</evidence>
<evidence type="ECO:0000256" key="3">
    <source>
        <dbReference type="ARBA" id="ARBA00012438"/>
    </source>
</evidence>
<dbReference type="SMART" id="SM00387">
    <property type="entry name" value="HATPase_c"/>
    <property type="match status" value="1"/>
</dbReference>
<keyword evidence="7 16" id="KW-0418">Kinase</keyword>
<dbReference type="Pfam" id="PF02518">
    <property type="entry name" value="HATPase_c"/>
    <property type="match status" value="1"/>
</dbReference>
<keyword evidence="9" id="KW-0902">Two-component regulatory system</keyword>
<dbReference type="InterPro" id="IPR004358">
    <property type="entry name" value="Sig_transdc_His_kin-like_C"/>
</dbReference>
<dbReference type="FunFam" id="1.10.287.130:FF:000038">
    <property type="entry name" value="Sensory transduction histidine kinase"/>
    <property type="match status" value="1"/>
</dbReference>
<dbReference type="OrthoDB" id="5522855at2"/>
<dbReference type="Gene3D" id="2.10.70.100">
    <property type="match status" value="1"/>
</dbReference>
<evidence type="ECO:0000256" key="12">
    <source>
        <dbReference type="SAM" id="Coils"/>
    </source>
</evidence>
<evidence type="ECO:0000256" key="6">
    <source>
        <dbReference type="ARBA" id="ARBA00022741"/>
    </source>
</evidence>
<dbReference type="RefSeq" id="WP_019386105.1">
    <property type="nucleotide sequence ID" value="NZ_ALIH01000001.1"/>
</dbReference>
<keyword evidence="13" id="KW-1133">Transmembrane helix</keyword>
<dbReference type="EC" id="2.7.13.3" evidence="3"/>
<feature type="coiled-coil region" evidence="12">
    <location>
        <begin position="450"/>
        <end position="484"/>
    </location>
</feature>
<evidence type="ECO:0000256" key="5">
    <source>
        <dbReference type="ARBA" id="ARBA00022679"/>
    </source>
</evidence>
<dbReference type="CDD" id="cd00130">
    <property type="entry name" value="PAS"/>
    <property type="match status" value="1"/>
</dbReference>
<keyword evidence="10 13" id="KW-0472">Membrane</keyword>
<dbReference type="Pfam" id="PF08447">
    <property type="entry name" value="PAS_3"/>
    <property type="match status" value="1"/>
</dbReference>
<dbReference type="Gene3D" id="3.30.565.10">
    <property type="entry name" value="Histidine kinase-like ATPase, C-terminal domain"/>
    <property type="match status" value="1"/>
</dbReference>
<dbReference type="SUPFAM" id="SSF55785">
    <property type="entry name" value="PYP-like sensor domain (PAS domain)"/>
    <property type="match status" value="1"/>
</dbReference>
<dbReference type="EMBL" id="FQYK01000001">
    <property type="protein sequence ID" value="SHI38674.1"/>
    <property type="molecule type" value="Genomic_DNA"/>
</dbReference>
<feature type="domain" description="Histidine kinase" evidence="14">
    <location>
        <begin position="494"/>
        <end position="712"/>
    </location>
</feature>
<gene>
    <name evidence="16" type="ORF">SAMN05216261_0560</name>
</gene>
<feature type="transmembrane region" description="Helical" evidence="13">
    <location>
        <begin position="254"/>
        <end position="275"/>
    </location>
</feature>
<keyword evidence="5" id="KW-0808">Transferase</keyword>
<keyword evidence="12" id="KW-0175">Coiled coil</keyword>
<keyword evidence="8" id="KW-0067">ATP-binding</keyword>
<accession>A0A1M6AQ85</accession>
<dbReference type="InterPro" id="IPR003661">
    <property type="entry name" value="HisK_dim/P_dom"/>
</dbReference>
<dbReference type="PRINTS" id="PR00344">
    <property type="entry name" value="BCTRLSENSOR"/>
</dbReference>
<dbReference type="Proteomes" id="UP000184396">
    <property type="component" value="Unassembled WGS sequence"/>
</dbReference>
<keyword evidence="11" id="KW-0131">Cell cycle</keyword>
<dbReference type="SMART" id="SM01079">
    <property type="entry name" value="CHASE"/>
    <property type="match status" value="1"/>
</dbReference>
<dbReference type="PANTHER" id="PTHR43711">
    <property type="entry name" value="TWO-COMPONENT HISTIDINE KINASE"/>
    <property type="match status" value="1"/>
</dbReference>
<dbReference type="Gene3D" id="1.10.287.130">
    <property type="match status" value="1"/>
</dbReference>
<dbReference type="InterPro" id="IPR035965">
    <property type="entry name" value="PAS-like_dom_sf"/>
</dbReference>
<protein>
    <recommendedName>
        <fullName evidence="3">histidine kinase</fullName>
        <ecNumber evidence="3">2.7.13.3</ecNumber>
    </recommendedName>
</protein>
<dbReference type="Pfam" id="PF00512">
    <property type="entry name" value="HisKA"/>
    <property type="match status" value="1"/>
</dbReference>
<proteinExistence type="predicted"/>
<evidence type="ECO:0000256" key="2">
    <source>
        <dbReference type="ARBA" id="ARBA00004370"/>
    </source>
</evidence>
<dbReference type="FunFam" id="3.30.565.10:FF:000010">
    <property type="entry name" value="Sensor histidine kinase RcsC"/>
    <property type="match status" value="1"/>
</dbReference>
<evidence type="ECO:0000256" key="11">
    <source>
        <dbReference type="ARBA" id="ARBA00023306"/>
    </source>
</evidence>
<evidence type="ECO:0000259" key="15">
    <source>
        <dbReference type="PROSITE" id="PS50839"/>
    </source>
</evidence>
<dbReference type="SUPFAM" id="SSF55874">
    <property type="entry name" value="ATPase domain of HSP90 chaperone/DNA topoisomerase II/histidine kinase"/>
    <property type="match status" value="1"/>
</dbReference>
<evidence type="ECO:0000256" key="1">
    <source>
        <dbReference type="ARBA" id="ARBA00000085"/>
    </source>
</evidence>
<dbReference type="PROSITE" id="PS50839">
    <property type="entry name" value="CHASE"/>
    <property type="match status" value="1"/>
</dbReference>
<dbReference type="InterPro" id="IPR006189">
    <property type="entry name" value="CHASE_dom"/>
</dbReference>
<keyword evidence="17" id="KW-1185">Reference proteome</keyword>
<evidence type="ECO:0000256" key="10">
    <source>
        <dbReference type="ARBA" id="ARBA00023136"/>
    </source>
</evidence>
<dbReference type="InterPro" id="IPR036097">
    <property type="entry name" value="HisK_dim/P_sf"/>
</dbReference>
<dbReference type="CDD" id="cd16922">
    <property type="entry name" value="HATPase_EvgS-ArcB-TorS-like"/>
    <property type="match status" value="1"/>
</dbReference>
<dbReference type="GO" id="GO:0005524">
    <property type="term" value="F:ATP binding"/>
    <property type="evidence" value="ECO:0007669"/>
    <property type="project" value="UniProtKB-KW"/>
</dbReference>
<evidence type="ECO:0000256" key="7">
    <source>
        <dbReference type="ARBA" id="ARBA00022777"/>
    </source>
</evidence>
<dbReference type="eggNOG" id="COG2205">
    <property type="taxonomic scope" value="Bacteria"/>
</dbReference>
<name>A0A1M6AQ85_9FLAO</name>
<feature type="domain" description="CHASE" evidence="15">
    <location>
        <begin position="111"/>
        <end position="190"/>
    </location>
</feature>
<sequence length="716" mass="81216">MKSSFIYRLLKKPLVAGITAFLILLLSTQYISYQQYLLHENKQKEEIDNEVSLIKEKLQALVMYSYSATKALAYIVERNGVPDDFDDIAIELLDNHEYFDVVELVDNTGTITHVYPLKDNNVIGFNIFKSNEALSGVLTTIKRKDFFIAGPVNLKQGGVGIISRQPIFINEKFAGFSAVITTLSTFFNDLKINTSRDERFMYQLSRVNNKTGEEDFFLDSDMSNYKEFAVPIEMSFGEWKLYVVPKQNELNSGLWFALFGLILAINGGWGVWFLAGQSERLTRLINIKLISQESELKSIYETSKVKIERSESNLNKAQQIASLGSFEWDLELDTLSWSDEMYRIFEKDPNNFEVTYEAFFDNVHPDDRDFVLKTHTDTLKNKNTYHITYRLLLDGERIKHVDEQCEIYYDKNQKPIKFFGTTQDVTARVHNEKELLNYKNNLEKIVNLRTEELNDSKDALLNLLEDINSQSIELEKEKVKAQSADLMKSAFLATMSHELRTPMNSIIGFTGILLKELAGPLNEEQKKQLAMVKKSGEHLLGLINDILDISKIEAGKLKVSLYPFDYLATLNGVVDFLLPQASANGLNIDTDIQVTRATLNSDERRVEQILLNLLSNAIKFSKKGTIKVKVDIKDSMLVTKVIDEGIGISKKNLAKLFMPFIQLETGLSRNHDGTGLGLAISKNLVEKLGGSIQVESAVGKGSNFTFSLPMENSDNK</sequence>
<dbReference type="InterPro" id="IPR005467">
    <property type="entry name" value="His_kinase_dom"/>
</dbReference>
<evidence type="ECO:0000256" key="13">
    <source>
        <dbReference type="SAM" id="Phobius"/>
    </source>
</evidence>
<comment type="catalytic activity">
    <reaction evidence="1">
        <text>ATP + protein L-histidine = ADP + protein N-phospho-L-histidine.</text>
        <dbReference type="EC" id="2.7.13.3"/>
    </reaction>
</comment>
<evidence type="ECO:0000259" key="14">
    <source>
        <dbReference type="PROSITE" id="PS50109"/>
    </source>
</evidence>
<dbReference type="InterPro" id="IPR050736">
    <property type="entry name" value="Sensor_HK_Regulatory"/>
</dbReference>
<organism evidence="16 17">
    <name type="scientific">Algibacter luteus</name>
    <dbReference type="NCBI Taxonomy" id="1178825"/>
    <lineage>
        <taxon>Bacteria</taxon>
        <taxon>Pseudomonadati</taxon>
        <taxon>Bacteroidota</taxon>
        <taxon>Flavobacteriia</taxon>
        <taxon>Flavobacteriales</taxon>
        <taxon>Flavobacteriaceae</taxon>
        <taxon>Algibacter</taxon>
    </lineage>
</organism>
<reference evidence="16 17" key="1">
    <citation type="submission" date="2016-11" db="EMBL/GenBank/DDBJ databases">
        <authorList>
            <person name="Jaros S."/>
            <person name="Januszkiewicz K."/>
            <person name="Wedrychowicz H."/>
        </authorList>
    </citation>
    <scope>NUCLEOTIDE SEQUENCE [LARGE SCALE GENOMIC DNA]</scope>
    <source>
        <strain evidence="16 17">CGMCC 1.12213</strain>
    </source>
</reference>
<evidence type="ECO:0000313" key="17">
    <source>
        <dbReference type="Proteomes" id="UP000184396"/>
    </source>
</evidence>
<dbReference type="PANTHER" id="PTHR43711:SF1">
    <property type="entry name" value="HISTIDINE KINASE 1"/>
    <property type="match status" value="1"/>
</dbReference>
<dbReference type="InterPro" id="IPR000014">
    <property type="entry name" value="PAS"/>
</dbReference>
<dbReference type="InterPro" id="IPR036890">
    <property type="entry name" value="HATPase_C_sf"/>
</dbReference>
<evidence type="ECO:0000256" key="4">
    <source>
        <dbReference type="ARBA" id="ARBA00022553"/>
    </source>
</evidence>
<keyword evidence="13" id="KW-0812">Transmembrane</keyword>
<dbReference type="AlphaFoldDB" id="A0A1M6AQ85"/>
<keyword evidence="6" id="KW-0547">Nucleotide-binding</keyword>
<evidence type="ECO:0000256" key="8">
    <source>
        <dbReference type="ARBA" id="ARBA00022840"/>
    </source>
</evidence>
<keyword evidence="4" id="KW-0597">Phosphoprotein</keyword>
<dbReference type="InterPro" id="IPR013655">
    <property type="entry name" value="PAS_fold_3"/>
</dbReference>
<dbReference type="PROSITE" id="PS50109">
    <property type="entry name" value="HIS_KIN"/>
    <property type="match status" value="1"/>
</dbReference>
<dbReference type="CDD" id="cd00082">
    <property type="entry name" value="HisKA"/>
    <property type="match status" value="1"/>
</dbReference>